<organism evidence="1">
    <name type="scientific">Salmonella enterica subsp. houtenae serovar Houten</name>
    <dbReference type="NCBI Taxonomy" id="58100"/>
    <lineage>
        <taxon>Bacteria</taxon>
        <taxon>Pseudomonadati</taxon>
        <taxon>Pseudomonadota</taxon>
        <taxon>Gammaproteobacteria</taxon>
        <taxon>Enterobacterales</taxon>
        <taxon>Enterobacteriaceae</taxon>
        <taxon>Salmonella</taxon>
    </lineage>
</organism>
<comment type="caution">
    <text evidence="1">The sequence shown here is derived from an EMBL/GenBank/DDBJ whole genome shotgun (WGS) entry which is preliminary data.</text>
</comment>
<dbReference type="AlphaFoldDB" id="A0A730PTS4"/>
<name>A0A730PTS4_SALHO</name>
<dbReference type="EMBL" id="DAARTJ010000073">
    <property type="protein sequence ID" value="HAE3864504.1"/>
    <property type="molecule type" value="Genomic_DNA"/>
</dbReference>
<accession>A0A730PTS4</accession>
<evidence type="ECO:0000313" key="1">
    <source>
        <dbReference type="EMBL" id="HAE3864504.1"/>
    </source>
</evidence>
<sequence length="65" mass="7768">LWSKEAIEKQMSHQERNSVRAAYIHKAEYLEERIAMMQWWADYLDANTGVYISPYQFASRLKKVS</sequence>
<gene>
    <name evidence="1" type="ORF">GND52_004542</name>
</gene>
<feature type="non-terminal residue" evidence="1">
    <location>
        <position position="1"/>
    </location>
</feature>
<proteinExistence type="predicted"/>
<protein>
    <submittedName>
        <fullName evidence="1">Integrase</fullName>
    </submittedName>
</protein>
<reference evidence="1" key="1">
    <citation type="journal article" date="2018" name="Genome Biol.">
        <title>SKESA: strategic k-mer extension for scrupulous assemblies.</title>
        <authorList>
            <person name="Souvorov A."/>
            <person name="Agarwala R."/>
            <person name="Lipman D.J."/>
        </authorList>
    </citation>
    <scope>NUCLEOTIDE SEQUENCE</scope>
    <source>
        <strain evidence="1">138-86</strain>
    </source>
</reference>
<reference evidence="1" key="2">
    <citation type="submission" date="2018-07" db="EMBL/GenBank/DDBJ databases">
        <authorList>
            <consortium name="NCBI Pathogen Detection Project"/>
        </authorList>
    </citation>
    <scope>NUCLEOTIDE SEQUENCE</scope>
    <source>
        <strain evidence="1">138-86</strain>
    </source>
</reference>